<dbReference type="PIRSF" id="PIRSF004869">
    <property type="entry name" value="PflX_prd"/>
    <property type="match status" value="1"/>
</dbReference>
<keyword evidence="4 7" id="KW-0479">Metal-binding</keyword>
<dbReference type="RefSeq" id="WP_186410197.1">
    <property type="nucleotide sequence ID" value="NZ_FLQY01000065.1"/>
</dbReference>
<dbReference type="Pfam" id="PF04055">
    <property type="entry name" value="Radical_SAM"/>
    <property type="match status" value="1"/>
</dbReference>
<dbReference type="SUPFAM" id="SSF102114">
    <property type="entry name" value="Radical SAM enzymes"/>
    <property type="match status" value="1"/>
</dbReference>
<evidence type="ECO:0000256" key="7">
    <source>
        <dbReference type="PIRSR" id="PIRSR004869-50"/>
    </source>
</evidence>
<keyword evidence="3 7" id="KW-0949">S-adenosyl-L-methionine</keyword>
<keyword evidence="2" id="KW-0119">Carbohydrate metabolism</keyword>
<keyword evidence="5 7" id="KW-0408">Iron</keyword>
<dbReference type="GO" id="GO:0003824">
    <property type="term" value="F:catalytic activity"/>
    <property type="evidence" value="ECO:0007669"/>
    <property type="project" value="InterPro"/>
</dbReference>
<dbReference type="PROSITE" id="PS51918">
    <property type="entry name" value="RADICAL_SAM"/>
    <property type="match status" value="1"/>
</dbReference>
<gene>
    <name evidence="9" type="ORF">PROAA_1570007</name>
</gene>
<feature type="binding site" evidence="7">
    <location>
        <position position="97"/>
    </location>
    <ligand>
        <name>[4Fe-4S] cluster</name>
        <dbReference type="ChEBI" id="CHEBI:49883"/>
        <note>4Fe-4S-S-AdoMet</note>
    </ligand>
</feature>
<dbReference type="NCBIfam" id="TIGR04337">
    <property type="entry name" value="AmmeMemoSam_rS"/>
    <property type="match status" value="1"/>
</dbReference>
<proteinExistence type="predicted"/>
<keyword evidence="2" id="KW-0313">Glucose metabolism</keyword>
<dbReference type="EMBL" id="FLQY01000065">
    <property type="protein sequence ID" value="SBT05528.1"/>
    <property type="molecule type" value="Genomic_DNA"/>
</dbReference>
<dbReference type="SFLD" id="SFLDG01101">
    <property type="entry name" value="Uncharacterised_Radical_SAM_Su"/>
    <property type="match status" value="1"/>
</dbReference>
<feature type="binding site" evidence="7">
    <location>
        <position position="104"/>
    </location>
    <ligand>
        <name>[4Fe-4S] cluster</name>
        <dbReference type="ChEBI" id="CHEBI:49883"/>
        <note>4Fe-4S-S-AdoMet</note>
    </ligand>
</feature>
<dbReference type="CDD" id="cd01335">
    <property type="entry name" value="Radical_SAM"/>
    <property type="match status" value="1"/>
</dbReference>
<dbReference type="InterPro" id="IPR034457">
    <property type="entry name" value="Organic_radical-activating"/>
</dbReference>
<dbReference type="SFLD" id="SFLDS00029">
    <property type="entry name" value="Radical_SAM"/>
    <property type="match status" value="1"/>
</dbReference>
<dbReference type="AlphaFoldDB" id="A0A1A8XNJ5"/>
<organism evidence="9 10">
    <name type="scientific">Candidatus Propionivibrio aalborgensis</name>
    <dbReference type="NCBI Taxonomy" id="1860101"/>
    <lineage>
        <taxon>Bacteria</taxon>
        <taxon>Pseudomonadati</taxon>
        <taxon>Pseudomonadota</taxon>
        <taxon>Betaproteobacteria</taxon>
        <taxon>Rhodocyclales</taxon>
        <taxon>Rhodocyclaceae</taxon>
        <taxon>Propionivibrio</taxon>
    </lineage>
</organism>
<dbReference type="InterPro" id="IPR058240">
    <property type="entry name" value="rSAM_sf"/>
</dbReference>
<evidence type="ECO:0000256" key="6">
    <source>
        <dbReference type="ARBA" id="ARBA00023014"/>
    </source>
</evidence>
<evidence type="ECO:0000256" key="3">
    <source>
        <dbReference type="ARBA" id="ARBA00022691"/>
    </source>
</evidence>
<evidence type="ECO:0000313" key="10">
    <source>
        <dbReference type="Proteomes" id="UP000199600"/>
    </source>
</evidence>
<dbReference type="GO" id="GO:0051539">
    <property type="term" value="F:4 iron, 4 sulfur cluster binding"/>
    <property type="evidence" value="ECO:0007669"/>
    <property type="project" value="UniProtKB-KW"/>
</dbReference>
<name>A0A1A8XNJ5_9RHOO</name>
<dbReference type="InterPro" id="IPR013785">
    <property type="entry name" value="Aldolase_TIM"/>
</dbReference>
<dbReference type="Proteomes" id="UP000199600">
    <property type="component" value="Unassembled WGS sequence"/>
</dbReference>
<dbReference type="GO" id="GO:0006006">
    <property type="term" value="P:glucose metabolic process"/>
    <property type="evidence" value="ECO:0007669"/>
    <property type="project" value="UniProtKB-KW"/>
</dbReference>
<reference evidence="9 10" key="1">
    <citation type="submission" date="2016-06" db="EMBL/GenBank/DDBJ databases">
        <authorList>
            <person name="Kjaerup R.B."/>
            <person name="Dalgaard T.S."/>
            <person name="Juul-Madsen H.R."/>
        </authorList>
    </citation>
    <scope>NUCLEOTIDE SEQUENCE [LARGE SCALE GENOMIC DNA]</scope>
    <source>
        <strain evidence="9">2</strain>
    </source>
</reference>
<dbReference type="PANTHER" id="PTHR30352">
    <property type="entry name" value="PYRUVATE FORMATE-LYASE-ACTIVATING ENZYME"/>
    <property type="match status" value="1"/>
</dbReference>
<sequence>MERGLKTPESNYPARWWHALPHEEGKLARIQCDLCPRDCKLHEGQRGACFVRQNIADQMVLTTYGRSSGFCIDPIEKKPLNHFYPGSSILSFGTAGCNLACKFCQNWDISKSKDMDRLMDAATPDGIASAAAAYGAQSVAFTYNDPVVFAEYAIDTALACHEKGIKTVAVTAGYIHPEPAREFYAVMDAANVDLKAFTDEFYVKLCGGHLQPVLEILSYIHHETDCWLEITTLLIPGQNDSPAEIKALSEWVARELGANVPVHFTAFHPDWKMGDLPPTPPSSLTRARRIALDAGLHYVYTGNVHDTEGGTTFCPACHAALIERDWYNIRRFDLPDDGCCPHCQAKIAGRFGKFGKPFGAQRIPVRLARR</sequence>
<dbReference type="PANTHER" id="PTHR30352:SF5">
    <property type="entry name" value="PYRUVATE FORMATE-LYASE 1-ACTIVATING ENZYME"/>
    <property type="match status" value="1"/>
</dbReference>
<feature type="domain" description="Radical SAM core" evidence="8">
    <location>
        <begin position="82"/>
        <end position="303"/>
    </location>
</feature>
<evidence type="ECO:0000256" key="4">
    <source>
        <dbReference type="ARBA" id="ARBA00022723"/>
    </source>
</evidence>
<evidence type="ECO:0000256" key="2">
    <source>
        <dbReference type="ARBA" id="ARBA00022526"/>
    </source>
</evidence>
<protein>
    <submittedName>
        <fullName evidence="9">Radical SAM domain protein</fullName>
    </submittedName>
</protein>
<keyword evidence="1" id="KW-0004">4Fe-4S</keyword>
<feature type="binding site" evidence="7">
    <location>
        <position position="101"/>
    </location>
    <ligand>
        <name>[4Fe-4S] cluster</name>
        <dbReference type="ChEBI" id="CHEBI:49883"/>
        <note>4Fe-4S-S-AdoMet</note>
    </ligand>
</feature>
<dbReference type="InterPro" id="IPR007197">
    <property type="entry name" value="rSAM"/>
</dbReference>
<evidence type="ECO:0000259" key="8">
    <source>
        <dbReference type="PROSITE" id="PS51918"/>
    </source>
</evidence>
<dbReference type="GO" id="GO:0046872">
    <property type="term" value="F:metal ion binding"/>
    <property type="evidence" value="ECO:0007669"/>
    <property type="project" value="UniProtKB-KW"/>
</dbReference>
<evidence type="ECO:0000313" key="9">
    <source>
        <dbReference type="EMBL" id="SBT05528.1"/>
    </source>
</evidence>
<dbReference type="Gene3D" id="3.20.20.70">
    <property type="entry name" value="Aldolase class I"/>
    <property type="match status" value="1"/>
</dbReference>
<keyword evidence="10" id="KW-1185">Reference proteome</keyword>
<keyword evidence="6 7" id="KW-0411">Iron-sulfur</keyword>
<accession>A0A1A8XNJ5</accession>
<evidence type="ECO:0000256" key="5">
    <source>
        <dbReference type="ARBA" id="ARBA00023004"/>
    </source>
</evidence>
<dbReference type="InterPro" id="IPR016431">
    <property type="entry name" value="Pyrv-formate_lyase-activ_prd"/>
</dbReference>
<dbReference type="InterPro" id="IPR027596">
    <property type="entry name" value="AmmeMemoSam_rS"/>
</dbReference>
<evidence type="ECO:0000256" key="1">
    <source>
        <dbReference type="ARBA" id="ARBA00022485"/>
    </source>
</evidence>
<comment type="cofactor">
    <cofactor evidence="7">
        <name>[4Fe-4S] cluster</name>
        <dbReference type="ChEBI" id="CHEBI:49883"/>
    </cofactor>
    <text evidence="7">Binds 1 [4Fe-4S] cluster. The cluster is coordinated with 3 cysteines and an exchangeable S-adenosyl-L-methionine.</text>
</comment>